<name>A0A3E1YH80_9BACT</name>
<dbReference type="AlphaFoldDB" id="A0A3E1YH80"/>
<protein>
    <submittedName>
        <fullName evidence="1">Uncharacterized protein</fullName>
    </submittedName>
</protein>
<dbReference type="OrthoDB" id="678358at2"/>
<keyword evidence="2" id="KW-1185">Reference proteome</keyword>
<proteinExistence type="predicted"/>
<dbReference type="Proteomes" id="UP000260644">
    <property type="component" value="Unassembled WGS sequence"/>
</dbReference>
<evidence type="ECO:0000313" key="2">
    <source>
        <dbReference type="Proteomes" id="UP000260644"/>
    </source>
</evidence>
<dbReference type="EMBL" id="QPMM01000001">
    <property type="protein sequence ID" value="RFS26785.1"/>
    <property type="molecule type" value="Genomic_DNA"/>
</dbReference>
<organism evidence="1 2">
    <name type="scientific">Chitinophaga silvatica</name>
    <dbReference type="NCBI Taxonomy" id="2282649"/>
    <lineage>
        <taxon>Bacteria</taxon>
        <taxon>Pseudomonadati</taxon>
        <taxon>Bacteroidota</taxon>
        <taxon>Chitinophagia</taxon>
        <taxon>Chitinophagales</taxon>
        <taxon>Chitinophagaceae</taxon>
        <taxon>Chitinophaga</taxon>
    </lineage>
</organism>
<gene>
    <name evidence="1" type="ORF">DVR12_03085</name>
</gene>
<reference evidence="1 2" key="1">
    <citation type="submission" date="2018-07" db="EMBL/GenBank/DDBJ databases">
        <title>Chitinophaga K2CV101002-2 sp. nov., isolated from a monsoon evergreen broad-leaved forest soil.</title>
        <authorList>
            <person name="Lv Y."/>
        </authorList>
    </citation>
    <scope>NUCLEOTIDE SEQUENCE [LARGE SCALE GENOMIC DNA]</scope>
    <source>
        <strain evidence="1 2">GDMCC 1.1288</strain>
    </source>
</reference>
<dbReference type="RefSeq" id="WP_116973977.1">
    <property type="nucleotide sequence ID" value="NZ_QPMM01000001.1"/>
</dbReference>
<accession>A0A3E1YH80</accession>
<evidence type="ECO:0000313" key="1">
    <source>
        <dbReference type="EMBL" id="RFS26785.1"/>
    </source>
</evidence>
<comment type="caution">
    <text evidence="1">The sequence shown here is derived from an EMBL/GenBank/DDBJ whole genome shotgun (WGS) entry which is preliminary data.</text>
</comment>
<sequence>MLTYSKMQIIEKCTHFLKARQDRYPPFIFEGTYVYAQKIAEEKIGPKPNIYIISFLNGSKLLVKAHRNFEQSYFNELKTGKIYHANQRDIEGYYKCLVVSDEDIDIPVHLRPLQDQIL</sequence>